<comment type="caution">
    <text evidence="3">The sequence shown here is derived from an EMBL/GenBank/DDBJ whole genome shotgun (WGS) entry which is preliminary data.</text>
</comment>
<dbReference type="EMBL" id="JAZDQU010000002">
    <property type="protein sequence ID" value="MEE1885187.1"/>
    <property type="molecule type" value="Genomic_DNA"/>
</dbReference>
<dbReference type="Gene3D" id="3.10.580.10">
    <property type="entry name" value="CBS-domain"/>
    <property type="match status" value="1"/>
</dbReference>
<name>A0ABU7H1I9_9SPHI</name>
<protein>
    <submittedName>
        <fullName evidence="3">CBS domain-containing protein</fullName>
    </submittedName>
</protein>
<dbReference type="RefSeq" id="WP_330146088.1">
    <property type="nucleotide sequence ID" value="NZ_JAZDQU010000002.1"/>
</dbReference>
<dbReference type="Pfam" id="PF00571">
    <property type="entry name" value="CBS"/>
    <property type="match status" value="2"/>
</dbReference>
<proteinExistence type="predicted"/>
<dbReference type="InterPro" id="IPR000644">
    <property type="entry name" value="CBS_dom"/>
</dbReference>
<sequence length="220" mass="24849">MTASSLVSQAISPLKCSDSVQEALLWLNDFKVQHLPVVSEGRFIGVVTEDSLIEISDKNALLRDFSIFHKDWCVKEDVHFFEVLKLANEYKLSLIPVVSLQGMYLGYITLTSILEKCAEIIGINESGGVIVIEMQEHNHSLAYIAQIIEAEQAKILSSYVQDFKDSTRVRVTIKINRTDLTTIVAGLERYNYQIVEIYNSSNDSGDSNDRYDSLMNYLNV</sequence>
<feature type="domain" description="CBS" evidence="2">
    <location>
        <begin position="7"/>
        <end position="65"/>
    </location>
</feature>
<dbReference type="InterPro" id="IPR046342">
    <property type="entry name" value="CBS_dom_sf"/>
</dbReference>
<keyword evidence="4" id="KW-1185">Reference proteome</keyword>
<evidence type="ECO:0000313" key="3">
    <source>
        <dbReference type="EMBL" id="MEE1885187.1"/>
    </source>
</evidence>
<dbReference type="SUPFAM" id="SSF54631">
    <property type="entry name" value="CBS-domain pair"/>
    <property type="match status" value="1"/>
</dbReference>
<gene>
    <name evidence="3" type="ORF">VRU49_07115</name>
</gene>
<evidence type="ECO:0000313" key="4">
    <source>
        <dbReference type="Proteomes" id="UP001337681"/>
    </source>
</evidence>
<evidence type="ECO:0000259" key="2">
    <source>
        <dbReference type="PROSITE" id="PS51371"/>
    </source>
</evidence>
<dbReference type="Proteomes" id="UP001337681">
    <property type="component" value="Unassembled WGS sequence"/>
</dbReference>
<organism evidence="3 4">
    <name type="scientific">Pedobacter flavus</name>
    <dbReference type="NCBI Taxonomy" id="3113906"/>
    <lineage>
        <taxon>Bacteria</taxon>
        <taxon>Pseudomonadati</taxon>
        <taxon>Bacteroidota</taxon>
        <taxon>Sphingobacteriia</taxon>
        <taxon>Sphingobacteriales</taxon>
        <taxon>Sphingobacteriaceae</taxon>
        <taxon>Pedobacter</taxon>
    </lineage>
</organism>
<keyword evidence="1" id="KW-0129">CBS domain</keyword>
<evidence type="ECO:0000256" key="1">
    <source>
        <dbReference type="PROSITE-ProRule" id="PRU00703"/>
    </source>
</evidence>
<reference evidence="3 4" key="1">
    <citation type="submission" date="2024-01" db="EMBL/GenBank/DDBJ databases">
        <title>Pedobacter sp. nov., isolated from oil-contaminated soil.</title>
        <authorList>
            <person name="Le N.T.T."/>
        </authorList>
    </citation>
    <scope>NUCLEOTIDE SEQUENCE [LARGE SCALE GENOMIC DNA]</scope>
    <source>
        <strain evidence="3 4">VNH31</strain>
    </source>
</reference>
<accession>A0ABU7H1I9</accession>
<dbReference type="PROSITE" id="PS51371">
    <property type="entry name" value="CBS"/>
    <property type="match status" value="1"/>
</dbReference>